<evidence type="ECO:0000256" key="3">
    <source>
        <dbReference type="ARBA" id="ARBA00022692"/>
    </source>
</evidence>
<dbReference type="InterPro" id="IPR036197">
    <property type="entry name" value="NarG-like_sf"/>
</dbReference>
<feature type="transmembrane region" description="Helical" evidence="7">
    <location>
        <begin position="16"/>
        <end position="35"/>
    </location>
</feature>
<evidence type="ECO:0000256" key="5">
    <source>
        <dbReference type="ARBA" id="ARBA00023002"/>
    </source>
</evidence>
<dbReference type="SUPFAM" id="SSF103501">
    <property type="entry name" value="Respiratory nitrate reductase 1 gamma chain"/>
    <property type="match status" value="1"/>
</dbReference>
<dbReference type="Pfam" id="PF02665">
    <property type="entry name" value="Nitrate_red_gam"/>
    <property type="match status" value="1"/>
</dbReference>
<evidence type="ECO:0000259" key="8">
    <source>
        <dbReference type="Pfam" id="PF02665"/>
    </source>
</evidence>
<keyword evidence="2" id="KW-1003">Cell membrane</keyword>
<feature type="transmembrane region" description="Helical" evidence="7">
    <location>
        <begin position="152"/>
        <end position="169"/>
    </location>
</feature>
<name>A0A2Z2NJD7_9GAMM</name>
<evidence type="ECO:0000256" key="6">
    <source>
        <dbReference type="ARBA" id="ARBA00023136"/>
    </source>
</evidence>
<accession>A0A2Z2NJD7</accession>
<dbReference type="KEGG" id="gai:IMCC3135_06980"/>
<feature type="domain" description="NarG-like" evidence="8">
    <location>
        <begin position="76"/>
        <end position="218"/>
    </location>
</feature>
<evidence type="ECO:0000256" key="1">
    <source>
        <dbReference type="ARBA" id="ARBA00004651"/>
    </source>
</evidence>
<dbReference type="EMBL" id="CP018632">
    <property type="protein sequence ID" value="ASJ71502.1"/>
    <property type="molecule type" value="Genomic_DNA"/>
</dbReference>
<keyword evidence="6 7" id="KW-0472">Membrane</keyword>
<keyword evidence="4 7" id="KW-1133">Transmembrane helix</keyword>
<keyword evidence="3 7" id="KW-0812">Transmembrane</keyword>
<dbReference type="Proteomes" id="UP000250079">
    <property type="component" value="Chromosome"/>
</dbReference>
<dbReference type="Gene3D" id="1.20.950.20">
    <property type="entry name" value="Transmembrane di-heme cytochromes, Chain C"/>
    <property type="match status" value="1"/>
</dbReference>
<reference evidence="9 10" key="1">
    <citation type="submission" date="2016-12" db="EMBL/GenBank/DDBJ databases">
        <authorList>
            <person name="Song W.-J."/>
            <person name="Kurnit D.M."/>
        </authorList>
    </citation>
    <scope>NUCLEOTIDE SEQUENCE [LARGE SCALE GENOMIC DNA]</scope>
    <source>
        <strain evidence="9 10">IMCC3135</strain>
    </source>
</reference>
<feature type="transmembrane region" description="Helical" evidence="7">
    <location>
        <begin position="189"/>
        <end position="211"/>
    </location>
</feature>
<evidence type="ECO:0000313" key="10">
    <source>
        <dbReference type="Proteomes" id="UP000250079"/>
    </source>
</evidence>
<keyword evidence="5" id="KW-0560">Oxidoreductase</keyword>
<dbReference type="AlphaFoldDB" id="A0A2Z2NJD7"/>
<keyword evidence="10" id="KW-1185">Reference proteome</keyword>
<feature type="transmembrane region" description="Helical" evidence="7">
    <location>
        <begin position="108"/>
        <end position="132"/>
    </location>
</feature>
<proteinExistence type="predicted"/>
<protein>
    <recommendedName>
        <fullName evidence="8">NarG-like domain-containing protein</fullName>
    </recommendedName>
</protein>
<evidence type="ECO:0000256" key="4">
    <source>
        <dbReference type="ARBA" id="ARBA00022989"/>
    </source>
</evidence>
<gene>
    <name evidence="9" type="ORF">IMCC3135_06980</name>
</gene>
<dbReference type="GO" id="GO:0016491">
    <property type="term" value="F:oxidoreductase activity"/>
    <property type="evidence" value="ECO:0007669"/>
    <property type="project" value="UniProtKB-KW"/>
</dbReference>
<dbReference type="InterPro" id="IPR023234">
    <property type="entry name" value="NarG-like_domain"/>
</dbReference>
<dbReference type="GO" id="GO:0005886">
    <property type="term" value="C:plasma membrane"/>
    <property type="evidence" value="ECO:0007669"/>
    <property type="project" value="UniProtKB-SubCell"/>
</dbReference>
<evidence type="ECO:0000256" key="2">
    <source>
        <dbReference type="ARBA" id="ARBA00022475"/>
    </source>
</evidence>
<sequence>MLACPSRLAVFELLPGYLFTAAFIWLLTATAWRIASWVTTPLPLPIPLAPTPRTHVGVAGRLLLECFTFRSLARANKTTWAASLIFHYGLLLVLIVHLRFVLPQFPLWLLPFIRLSGWATTGLLLGLIILLIRRIVVDRLRYISAPSDYLHLLLLLTIAGSGAALKRLWSTELHAVGEFLRGALTFDWQALPAHAGLWLHLAPVLLLIAIFPISKLLHGAGVLLSPTFNQRDPNA</sequence>
<organism evidence="9 10">
    <name type="scientific">Granulosicoccus antarcticus IMCC3135</name>
    <dbReference type="NCBI Taxonomy" id="1192854"/>
    <lineage>
        <taxon>Bacteria</taxon>
        <taxon>Pseudomonadati</taxon>
        <taxon>Pseudomonadota</taxon>
        <taxon>Gammaproteobacteria</taxon>
        <taxon>Chromatiales</taxon>
        <taxon>Granulosicoccaceae</taxon>
        <taxon>Granulosicoccus</taxon>
    </lineage>
</organism>
<evidence type="ECO:0000313" key="9">
    <source>
        <dbReference type="EMBL" id="ASJ71502.1"/>
    </source>
</evidence>
<comment type="subcellular location">
    <subcellularLocation>
        <location evidence="1">Cell membrane</location>
        <topology evidence="1">Multi-pass membrane protein</topology>
    </subcellularLocation>
</comment>
<feature type="transmembrane region" description="Helical" evidence="7">
    <location>
        <begin position="80"/>
        <end position="102"/>
    </location>
</feature>
<evidence type="ECO:0000256" key="7">
    <source>
        <dbReference type="SAM" id="Phobius"/>
    </source>
</evidence>